<protein>
    <submittedName>
        <fullName evidence="6">GNAT family N-acetyltransferase</fullName>
    </submittedName>
</protein>
<dbReference type="InterPro" id="IPR036527">
    <property type="entry name" value="SCP2_sterol-bd_dom_sf"/>
</dbReference>
<reference evidence="6" key="1">
    <citation type="submission" date="2024-07" db="EMBL/GenBank/DDBJ databases">
        <authorList>
            <person name="Yu S.T."/>
        </authorList>
    </citation>
    <scope>NUCLEOTIDE SEQUENCE</scope>
    <source>
        <strain evidence="6">Y1</strain>
    </source>
</reference>
<comment type="similarity">
    <text evidence="1 4">Belongs to the acetyltransferase Eis family.</text>
</comment>
<evidence type="ECO:0000313" key="6">
    <source>
        <dbReference type="EMBL" id="XDQ80257.1"/>
    </source>
</evidence>
<comment type="caution">
    <text evidence="4">Lacks conserved residue(s) required for the propagation of feature annotation.</text>
</comment>
<feature type="active site" description="Proton donor" evidence="4">
    <location>
        <position position="135"/>
    </location>
</feature>
<dbReference type="Gene3D" id="3.40.630.30">
    <property type="match status" value="2"/>
</dbReference>
<keyword evidence="3 4" id="KW-0012">Acyltransferase</keyword>
<organism evidence="6">
    <name type="scientific">Streptomyces sp. Y1</name>
    <dbReference type="NCBI Taxonomy" id="3238634"/>
    <lineage>
        <taxon>Bacteria</taxon>
        <taxon>Bacillati</taxon>
        <taxon>Actinomycetota</taxon>
        <taxon>Actinomycetes</taxon>
        <taxon>Kitasatosporales</taxon>
        <taxon>Streptomycetaceae</taxon>
        <taxon>Streptomyces</taxon>
    </lineage>
</organism>
<dbReference type="InterPro" id="IPR051554">
    <property type="entry name" value="Acetyltransferase_Eis"/>
</dbReference>
<dbReference type="EMBL" id="CP163445">
    <property type="protein sequence ID" value="XDQ80257.1"/>
    <property type="molecule type" value="Genomic_DNA"/>
</dbReference>
<dbReference type="RefSeq" id="WP_369183746.1">
    <property type="nucleotide sequence ID" value="NZ_CP163445.1"/>
</dbReference>
<feature type="active site" description="Proton acceptor; via carboxylate" evidence="4">
    <location>
        <position position="426"/>
    </location>
</feature>
<dbReference type="SUPFAM" id="SSF55718">
    <property type="entry name" value="SCP-like"/>
    <property type="match status" value="1"/>
</dbReference>
<evidence type="ECO:0000259" key="5">
    <source>
        <dbReference type="PROSITE" id="PS51186"/>
    </source>
</evidence>
<feature type="binding site" evidence="4">
    <location>
        <begin position="102"/>
        <end position="107"/>
    </location>
    <ligand>
        <name>acetyl-CoA</name>
        <dbReference type="ChEBI" id="CHEBI:57288"/>
    </ligand>
</feature>
<dbReference type="InterPro" id="IPR000182">
    <property type="entry name" value="GNAT_dom"/>
</dbReference>
<feature type="domain" description="N-acetyltransferase" evidence="5">
    <location>
        <begin position="16"/>
        <end position="164"/>
    </location>
</feature>
<feature type="binding site" evidence="4">
    <location>
        <begin position="94"/>
        <end position="96"/>
    </location>
    <ligand>
        <name>acetyl-CoA</name>
        <dbReference type="ChEBI" id="CHEBI:57288"/>
    </ligand>
</feature>
<keyword evidence="2 4" id="KW-0808">Transferase</keyword>
<sequence>MGNSIDGTTVDVVNGLTVRAVAEDEVAAWERALFLGFHRPHAPSATELRRADWRPGRWLAGLDGERMVATFRGFDTELTVPGGGTVTADAITNVSVLSTHRRRGLLGTMMRRELAAAAERGSAVAILIAAEYRIYGRYGFGPATLGHGWNIDLQRAQGLRDDLPTAPGGRVDFVTMAELATIGPELHDRWRLVQPGAITRSEQWWKRRTGAVVDPAEGFSEPFAAVHRDAEGTVTGLVTYRVTDSWDGSYPNCTLNVTDFLALDLAAAAALWRLVLSVDWVRKVSVSNLGPDDPLPLLLNDPRGATPHAANSDFTWVRVLDVEAAFNARTYGAPGRVVLAVEDRLGYAAGRWAIEVGEGGVGRCTRTTDEADLALGASELGSFHLGSETAARLVAAGLVTELRPGAAAAADLLLRAPLRAWTPDIF</sequence>
<evidence type="ECO:0000256" key="4">
    <source>
        <dbReference type="HAMAP-Rule" id="MF_01812"/>
    </source>
</evidence>
<comment type="subunit">
    <text evidence="4">Homohexamer; trimer of dimers.</text>
</comment>
<dbReference type="GO" id="GO:0030649">
    <property type="term" value="P:aminoglycoside antibiotic catabolic process"/>
    <property type="evidence" value="ECO:0007669"/>
    <property type="project" value="TreeGrafter"/>
</dbReference>
<dbReference type="Pfam" id="PF13527">
    <property type="entry name" value="Acetyltransf_9"/>
    <property type="match status" value="1"/>
</dbReference>
<dbReference type="GO" id="GO:0034069">
    <property type="term" value="F:aminoglycoside N-acetyltransferase activity"/>
    <property type="evidence" value="ECO:0007669"/>
    <property type="project" value="TreeGrafter"/>
</dbReference>
<evidence type="ECO:0000256" key="1">
    <source>
        <dbReference type="ARBA" id="ARBA00009213"/>
    </source>
</evidence>
<dbReference type="PANTHER" id="PTHR37817:SF1">
    <property type="entry name" value="N-ACETYLTRANSFERASE EIS"/>
    <property type="match status" value="1"/>
</dbReference>
<gene>
    <name evidence="6" type="ORF">AB2U05_18215</name>
</gene>
<accession>A0AB39TLY3</accession>
<dbReference type="AlphaFoldDB" id="A0AB39TLY3"/>
<dbReference type="HAMAP" id="MF_01812">
    <property type="entry name" value="Eis"/>
    <property type="match status" value="1"/>
</dbReference>
<dbReference type="Pfam" id="PF13530">
    <property type="entry name" value="SCP2_2"/>
    <property type="match status" value="1"/>
</dbReference>
<name>A0AB39TLY3_9ACTN</name>
<dbReference type="InterPro" id="IPR025559">
    <property type="entry name" value="Eis_dom"/>
</dbReference>
<dbReference type="PROSITE" id="PS51186">
    <property type="entry name" value="GNAT"/>
    <property type="match status" value="1"/>
</dbReference>
<dbReference type="Gene3D" id="3.30.1050.10">
    <property type="entry name" value="SCP2 sterol-binding domain"/>
    <property type="match status" value="1"/>
</dbReference>
<proteinExistence type="inferred from homology"/>
<dbReference type="InterPro" id="IPR041380">
    <property type="entry name" value="Acetyltransf_17"/>
</dbReference>
<dbReference type="PANTHER" id="PTHR37817">
    <property type="entry name" value="N-ACETYLTRANSFERASE EIS"/>
    <property type="match status" value="1"/>
</dbReference>
<dbReference type="SUPFAM" id="SSF55729">
    <property type="entry name" value="Acyl-CoA N-acyltransferases (Nat)"/>
    <property type="match status" value="1"/>
</dbReference>
<dbReference type="InterPro" id="IPR016181">
    <property type="entry name" value="Acyl_CoA_acyltransferase"/>
</dbReference>
<evidence type="ECO:0000256" key="2">
    <source>
        <dbReference type="ARBA" id="ARBA00022679"/>
    </source>
</evidence>
<dbReference type="NCBIfam" id="NF002367">
    <property type="entry name" value="PRK01346.1-4"/>
    <property type="match status" value="1"/>
</dbReference>
<evidence type="ECO:0000256" key="3">
    <source>
        <dbReference type="ARBA" id="ARBA00023315"/>
    </source>
</evidence>
<dbReference type="Pfam" id="PF17668">
    <property type="entry name" value="Acetyltransf_17"/>
    <property type="match status" value="1"/>
</dbReference>
<dbReference type="InterPro" id="IPR022902">
    <property type="entry name" value="NAcTrfase_Eis"/>
</dbReference>